<reference evidence="3" key="2">
    <citation type="submission" date="2014-08" db="EMBL/GenBank/DDBJ databases">
        <authorList>
            <person name="Wibberg D."/>
        </authorList>
    </citation>
    <scope>NUCLEOTIDE SEQUENCE</scope>
</reference>
<reference evidence="5" key="4">
    <citation type="submission" date="2020-10" db="EMBL/GenBank/DDBJ databases">
        <title>Dehalococcoides mccartyi of a TCE/Cr reducing biochatode.</title>
        <authorList>
            <person name="Matturro B."/>
        </authorList>
    </citation>
    <scope>NUCLEOTIDE SEQUENCE</scope>
    <source>
        <strain evidence="5">Bin2</strain>
    </source>
</reference>
<feature type="transmembrane region" description="Helical" evidence="1">
    <location>
        <begin position="142"/>
        <end position="160"/>
    </location>
</feature>
<dbReference type="EMBL" id="CP006933">
    <property type="protein sequence ID" value="AIS32693.1"/>
    <property type="molecule type" value="Genomic_DNA"/>
</dbReference>
<dbReference type="EMBL" id="LN734822">
    <property type="protein sequence ID" value="CEL24118.1"/>
    <property type="molecule type" value="Genomic_DNA"/>
</dbReference>
<organism evidence="3">
    <name type="scientific">Methanobacterium formicicum</name>
    <dbReference type="NCBI Taxonomy" id="2162"/>
    <lineage>
        <taxon>Archaea</taxon>
        <taxon>Methanobacteriati</taxon>
        <taxon>Methanobacteriota</taxon>
        <taxon>Methanomada group</taxon>
        <taxon>Methanobacteria</taxon>
        <taxon>Methanobacteriales</taxon>
        <taxon>Methanobacteriaceae</taxon>
        <taxon>Methanobacterium</taxon>
    </lineage>
</organism>
<feature type="transmembrane region" description="Helical" evidence="1">
    <location>
        <begin position="32"/>
        <end position="51"/>
    </location>
</feature>
<feature type="transmembrane region" description="Helical" evidence="1">
    <location>
        <begin position="63"/>
        <end position="82"/>
    </location>
</feature>
<name>A0A090I3Z9_METFO</name>
<dbReference type="KEGG" id="mfc:BRM9_1887"/>
<evidence type="ECO:0000313" key="6">
    <source>
        <dbReference type="Proteomes" id="UP000062768"/>
    </source>
</evidence>
<sequence length="172" mass="18063">MAEGKNVALGIVAIILGLIVIAFPLISVYTFSILAGLGVLALGVWFLVQGFSGWKISKGTSVLNIILGIIAIIAGIGLVGSITELSFLASFILYLAGFFLFMSGVITLFTGEGGSAKGVGILGILMGIIYIILGLYAWNPFYLAILIGIWLIISGIFEIFKPAAEVEAETSE</sequence>
<reference evidence="4" key="3">
    <citation type="submission" date="2014-09" db="EMBL/GenBank/DDBJ databases">
        <authorList>
            <person name="Bishop-Lilly K.A."/>
            <person name="Broomall S.M."/>
            <person name="Chain P.S."/>
            <person name="Chertkov O."/>
            <person name="Coyne S.R."/>
            <person name="Daligault H.E."/>
            <person name="Davenport K.W."/>
            <person name="Erkkila T."/>
            <person name="Frey K.G."/>
            <person name="Gibbons H.S."/>
            <person name="Gu W."/>
            <person name="Jaissle J."/>
            <person name="Johnson S.L."/>
            <person name="Koroleva G.I."/>
            <person name="Ladner J.T."/>
            <person name="Lo C.-C."/>
            <person name="Minogue T.D."/>
            <person name="Munk C."/>
            <person name="Palacios G.F."/>
            <person name="Redden C.L."/>
            <person name="Rosenzweig C.N."/>
            <person name="Scholz M.B."/>
            <person name="Teshima H."/>
            <person name="Xu Y."/>
        </authorList>
    </citation>
    <scope>NUCLEOTIDE SEQUENCE</scope>
    <source>
        <strain evidence="4">Mb9</strain>
    </source>
</reference>
<evidence type="ECO:0000313" key="5">
    <source>
        <dbReference type="EMBL" id="MBF4476152.1"/>
    </source>
</evidence>
<dbReference type="EMBL" id="JADIIL010000039">
    <property type="protein sequence ID" value="MBF4476152.1"/>
    <property type="molecule type" value="Genomic_DNA"/>
</dbReference>
<feature type="transmembrane region" description="Helical" evidence="1">
    <location>
        <begin position="118"/>
        <end position="136"/>
    </location>
</feature>
<dbReference type="AlphaFoldDB" id="A0A090I3Z9"/>
<evidence type="ECO:0000313" key="3">
    <source>
        <dbReference type="EMBL" id="CEA12435.1"/>
    </source>
</evidence>
<protein>
    <submittedName>
        <fullName evidence="5">DUF308 domain-containing protein</fullName>
    </submittedName>
</protein>
<accession>A0A090I3Z9</accession>
<dbReference type="InterPro" id="IPR005325">
    <property type="entry name" value="DUF308_memb"/>
</dbReference>
<reference evidence="2" key="1">
    <citation type="submission" date="2013-12" db="EMBL/GenBank/DDBJ databases">
        <title>The complete genome sequence of Methanobacterium sp. BRM9.</title>
        <authorList>
            <consortium name="Pastoral Greenhouse Gas Research Consortium"/>
            <person name="Kelly W.J."/>
            <person name="Leahy S.C."/>
            <person name="Perry R."/>
            <person name="Li D."/>
            <person name="Altermann E."/>
            <person name="Lambie S.C."/>
            <person name="Attwood G.T."/>
        </authorList>
    </citation>
    <scope>NUCLEOTIDE SEQUENCE [LARGE SCALE GENOMIC DNA]</scope>
    <source>
        <strain evidence="2">BRM9</strain>
    </source>
</reference>
<keyword evidence="1" id="KW-0812">Transmembrane</keyword>
<dbReference type="EMBL" id="LN515531">
    <property type="protein sequence ID" value="CEA12435.1"/>
    <property type="molecule type" value="Genomic_DNA"/>
</dbReference>
<feature type="transmembrane region" description="Helical" evidence="1">
    <location>
        <begin position="88"/>
        <end position="111"/>
    </location>
</feature>
<dbReference type="RefSeq" id="WP_048071785.1">
    <property type="nucleotide sequence ID" value="NZ_CALCVY010000268.1"/>
</dbReference>
<gene>
    <name evidence="2" type="ORF">BRM9_1887</name>
    <name evidence="3" type="ORF">DSM1535_0069</name>
    <name evidence="5" type="ORF">ISP06_11895</name>
    <name evidence="4" type="ORF">MB9_0471</name>
</gene>
<dbReference type="Pfam" id="PF03729">
    <property type="entry name" value="DUF308"/>
    <property type="match status" value="3"/>
</dbReference>
<keyword evidence="6" id="KW-1185">Reference proteome</keyword>
<dbReference type="STRING" id="2162.BRM9_1887"/>
<dbReference type="PATRIC" id="fig|2162.10.peg.488"/>
<keyword evidence="1" id="KW-0472">Membrane</keyword>
<feature type="transmembrane region" description="Helical" evidence="1">
    <location>
        <begin position="7"/>
        <end position="26"/>
    </location>
</feature>
<evidence type="ECO:0000313" key="2">
    <source>
        <dbReference type="EMBL" id="AIS32693.1"/>
    </source>
</evidence>
<dbReference type="Proteomes" id="UP000029661">
    <property type="component" value="Chromosome"/>
</dbReference>
<dbReference type="GeneID" id="26738730"/>
<dbReference type="Proteomes" id="UP000606900">
    <property type="component" value="Unassembled WGS sequence"/>
</dbReference>
<evidence type="ECO:0000313" key="4">
    <source>
        <dbReference type="EMBL" id="CEL24118.1"/>
    </source>
</evidence>
<dbReference type="OrthoDB" id="71483at2157"/>
<proteinExistence type="predicted"/>
<evidence type="ECO:0000256" key="1">
    <source>
        <dbReference type="SAM" id="Phobius"/>
    </source>
</evidence>
<dbReference type="Proteomes" id="UP000062768">
    <property type="component" value="Chromosome I"/>
</dbReference>
<dbReference type="KEGG" id="mfi:DSM1535_0069"/>
<keyword evidence="1" id="KW-1133">Transmembrane helix</keyword>